<name>A7S674_NEMVE</name>
<dbReference type="Proteomes" id="UP000001593">
    <property type="component" value="Unassembled WGS sequence"/>
</dbReference>
<evidence type="ECO:0000313" key="3">
    <source>
        <dbReference type="Proteomes" id="UP000001593"/>
    </source>
</evidence>
<protein>
    <submittedName>
        <fullName evidence="2">Uncharacterized protein</fullName>
    </submittedName>
</protein>
<dbReference type="EMBL" id="DS469586">
    <property type="protein sequence ID" value="EDO40815.1"/>
    <property type="molecule type" value="Genomic_DNA"/>
</dbReference>
<feature type="region of interest" description="Disordered" evidence="1">
    <location>
        <begin position="50"/>
        <end position="73"/>
    </location>
</feature>
<dbReference type="InParanoid" id="A7S674"/>
<keyword evidence="3" id="KW-1185">Reference proteome</keyword>
<evidence type="ECO:0000256" key="1">
    <source>
        <dbReference type="SAM" id="MobiDB-lite"/>
    </source>
</evidence>
<proteinExistence type="predicted"/>
<organism evidence="2 3">
    <name type="scientific">Nematostella vectensis</name>
    <name type="common">Starlet sea anemone</name>
    <dbReference type="NCBI Taxonomy" id="45351"/>
    <lineage>
        <taxon>Eukaryota</taxon>
        <taxon>Metazoa</taxon>
        <taxon>Cnidaria</taxon>
        <taxon>Anthozoa</taxon>
        <taxon>Hexacorallia</taxon>
        <taxon>Actiniaria</taxon>
        <taxon>Edwardsiidae</taxon>
        <taxon>Nematostella</taxon>
    </lineage>
</organism>
<sequence length="138" mass="15535">MADASRSNAGPGKKRRRPAKLPPIDELVLKAKQSFATKSKKESHLVCGWNPYTRKKSNKNTYNAGRQNRRQKKAKELCPILEVNLGLVSIQRLNPCTDSAEKRRKSFVKKILDGAEGMVSGKNEEKKENTRLIKLSDS</sequence>
<dbReference type="AlphaFoldDB" id="A7S674"/>
<dbReference type="HOGENOM" id="CLU_1857643_0_0_1"/>
<reference evidence="2 3" key="1">
    <citation type="journal article" date="2007" name="Science">
        <title>Sea anemone genome reveals ancestral eumetazoan gene repertoire and genomic organization.</title>
        <authorList>
            <person name="Putnam N.H."/>
            <person name="Srivastava M."/>
            <person name="Hellsten U."/>
            <person name="Dirks B."/>
            <person name="Chapman J."/>
            <person name="Salamov A."/>
            <person name="Terry A."/>
            <person name="Shapiro H."/>
            <person name="Lindquist E."/>
            <person name="Kapitonov V.V."/>
            <person name="Jurka J."/>
            <person name="Genikhovich G."/>
            <person name="Grigoriev I.V."/>
            <person name="Lucas S.M."/>
            <person name="Steele R.E."/>
            <person name="Finnerty J.R."/>
            <person name="Technau U."/>
            <person name="Martindale M.Q."/>
            <person name="Rokhsar D.S."/>
        </authorList>
    </citation>
    <scope>NUCLEOTIDE SEQUENCE [LARGE SCALE GENOMIC DNA]</scope>
    <source>
        <strain evidence="3">CH2 X CH6</strain>
    </source>
</reference>
<feature type="region of interest" description="Disordered" evidence="1">
    <location>
        <begin position="118"/>
        <end position="138"/>
    </location>
</feature>
<evidence type="ECO:0000313" key="2">
    <source>
        <dbReference type="EMBL" id="EDO40815.1"/>
    </source>
</evidence>
<feature type="region of interest" description="Disordered" evidence="1">
    <location>
        <begin position="1"/>
        <end position="24"/>
    </location>
</feature>
<accession>A7S674</accession>
<feature type="compositionally biased region" description="Basic and acidic residues" evidence="1">
    <location>
        <begin position="122"/>
        <end position="138"/>
    </location>
</feature>
<gene>
    <name evidence="2" type="ORF">NEMVEDRAFT_v1g207428</name>
</gene>